<dbReference type="GO" id="GO:0016853">
    <property type="term" value="F:isomerase activity"/>
    <property type="evidence" value="ECO:0007669"/>
    <property type="project" value="UniProtKB-KW"/>
</dbReference>
<dbReference type="Gene3D" id="3.10.50.40">
    <property type="match status" value="1"/>
</dbReference>
<keyword evidence="3" id="KW-1185">Reference proteome</keyword>
<proteinExistence type="predicted"/>
<evidence type="ECO:0000313" key="2">
    <source>
        <dbReference type="EMBL" id="MFB9327796.1"/>
    </source>
</evidence>
<organism evidence="2 3">
    <name type="scientific">Paenibacillus aurantiacus</name>
    <dbReference type="NCBI Taxonomy" id="1936118"/>
    <lineage>
        <taxon>Bacteria</taxon>
        <taxon>Bacillati</taxon>
        <taxon>Bacillota</taxon>
        <taxon>Bacilli</taxon>
        <taxon>Bacillales</taxon>
        <taxon>Paenibacillaceae</taxon>
        <taxon>Paenibacillus</taxon>
    </lineage>
</organism>
<dbReference type="Proteomes" id="UP001589747">
    <property type="component" value="Unassembled WGS sequence"/>
</dbReference>
<dbReference type="Pfam" id="PF13145">
    <property type="entry name" value="Rotamase_2"/>
    <property type="match status" value="1"/>
</dbReference>
<protein>
    <submittedName>
        <fullName evidence="2">Peptidyl-prolyl cis-trans isomerase</fullName>
    </submittedName>
</protein>
<comment type="caution">
    <text evidence="2">The sequence shown here is derived from an EMBL/GenBank/DDBJ whole genome shotgun (WGS) entry which is preliminary data.</text>
</comment>
<dbReference type="Gene3D" id="1.10.4030.10">
    <property type="entry name" value="Porin chaperone SurA, peptide-binding domain"/>
    <property type="match status" value="1"/>
</dbReference>
<accession>A0ABV5KRD7</accession>
<evidence type="ECO:0000259" key="1">
    <source>
        <dbReference type="Pfam" id="PF13145"/>
    </source>
</evidence>
<dbReference type="InterPro" id="IPR000297">
    <property type="entry name" value="PPIase_PpiC"/>
</dbReference>
<dbReference type="PANTHER" id="PTHR47245">
    <property type="entry name" value="PEPTIDYLPROLYL ISOMERASE"/>
    <property type="match status" value="1"/>
</dbReference>
<gene>
    <name evidence="2" type="ORF">ACFFSY_17855</name>
</gene>
<reference evidence="2 3" key="1">
    <citation type="submission" date="2024-09" db="EMBL/GenBank/DDBJ databases">
        <authorList>
            <person name="Sun Q."/>
            <person name="Mori K."/>
        </authorList>
    </citation>
    <scope>NUCLEOTIDE SEQUENCE [LARGE SCALE GENOMIC DNA]</scope>
    <source>
        <strain evidence="2 3">TISTR 2452</strain>
    </source>
</reference>
<dbReference type="InterPro" id="IPR046357">
    <property type="entry name" value="PPIase_dom_sf"/>
</dbReference>
<keyword evidence="2" id="KW-0413">Isomerase</keyword>
<dbReference type="InterPro" id="IPR050245">
    <property type="entry name" value="PrsA_foldase"/>
</dbReference>
<name>A0ABV5KRD7_9BACL</name>
<evidence type="ECO:0000313" key="3">
    <source>
        <dbReference type="Proteomes" id="UP001589747"/>
    </source>
</evidence>
<dbReference type="EMBL" id="JBHMDO010000029">
    <property type="protein sequence ID" value="MFB9327796.1"/>
    <property type="molecule type" value="Genomic_DNA"/>
</dbReference>
<sequence length="328" mass="37142">MKQRMAIFLAVLTFAAVIGALYAVFLTSGGRSPATDEHAIAFMNGAPIEAEELQLFTRPGGSLNAISHPQGNGNEDAMRDVMKAKLVQLEAVSRGLLADSSYAAFVKEWELENQRRSQALQRGEVIYGPKQYALRAYYDYRQSLLFQSVKNIWSQQRLTLTESALLAFYDRHKETLARKQDRITLYKLMAPNEQRIREWQSQLDDGATFMELFDAAGAESGAAAIERIDPGNYREISKYRSGLYDLATRMREGEVSDLWMENQTYMILLCAEREASGYLPFAEVREEVVNRYRDAAFETYLEGLLRNAEVRYTSRYEALAAATARQGG</sequence>
<feature type="domain" description="PpiC" evidence="1">
    <location>
        <begin position="161"/>
        <end position="286"/>
    </location>
</feature>
<dbReference type="RefSeq" id="WP_377496450.1">
    <property type="nucleotide sequence ID" value="NZ_JBHMDO010000029.1"/>
</dbReference>
<dbReference type="PANTHER" id="PTHR47245:SF2">
    <property type="entry name" value="PEPTIDYL-PROLYL CIS-TRANS ISOMERASE HP_0175-RELATED"/>
    <property type="match status" value="1"/>
</dbReference>